<dbReference type="AlphaFoldDB" id="A0A2T8I8U6"/>
<protein>
    <recommendedName>
        <fullName evidence="2">FAR1 domain-containing protein</fullName>
    </recommendedName>
</protein>
<dbReference type="PANTHER" id="PTHR47482:SF5">
    <property type="entry name" value="FAR1 DOMAIN-CONTAINING PROTEIN"/>
    <property type="match status" value="1"/>
</dbReference>
<proteinExistence type="predicted"/>
<dbReference type="Proteomes" id="UP000243499">
    <property type="component" value="Chromosome 8"/>
</dbReference>
<organism evidence="3">
    <name type="scientific">Panicum hallii</name>
    <dbReference type="NCBI Taxonomy" id="206008"/>
    <lineage>
        <taxon>Eukaryota</taxon>
        <taxon>Viridiplantae</taxon>
        <taxon>Streptophyta</taxon>
        <taxon>Embryophyta</taxon>
        <taxon>Tracheophyta</taxon>
        <taxon>Spermatophyta</taxon>
        <taxon>Magnoliopsida</taxon>
        <taxon>Liliopsida</taxon>
        <taxon>Poales</taxon>
        <taxon>Poaceae</taxon>
        <taxon>PACMAD clade</taxon>
        <taxon>Panicoideae</taxon>
        <taxon>Panicodae</taxon>
        <taxon>Paniceae</taxon>
        <taxon>Panicinae</taxon>
        <taxon>Panicum</taxon>
        <taxon>Panicum sect. Panicum</taxon>
    </lineage>
</organism>
<name>A0A2T8I8U6_9POAL</name>
<reference evidence="3" key="1">
    <citation type="submission" date="2018-04" db="EMBL/GenBank/DDBJ databases">
        <title>WGS assembly of Panicum hallii.</title>
        <authorList>
            <person name="Lovell J."/>
            <person name="Jenkins J."/>
            <person name="Lowry D."/>
            <person name="Mamidi S."/>
            <person name="Sreedasyam A."/>
            <person name="Weng X."/>
            <person name="Barry K."/>
            <person name="Bonette J."/>
            <person name="Campitelli B."/>
            <person name="Daum C."/>
            <person name="Gordon S."/>
            <person name="Gould B."/>
            <person name="Lipzen A."/>
            <person name="Macqueen A."/>
            <person name="Palacio-Mejia J."/>
            <person name="Plott C."/>
            <person name="Shakirov E."/>
            <person name="Shu S."/>
            <person name="Yoshinaga Y."/>
            <person name="Zane M."/>
            <person name="Rokhsar D."/>
            <person name="Grimwood J."/>
            <person name="Schmutz J."/>
            <person name="Juenger T."/>
        </authorList>
    </citation>
    <scope>NUCLEOTIDE SEQUENCE [LARGE SCALE GENOMIC DNA]</scope>
    <source>
        <strain evidence="3">FIL2</strain>
    </source>
</reference>
<gene>
    <name evidence="3" type="ORF">PAHAL_8G139200</name>
</gene>
<sequence length="280" mass="31838">MDPRSGAAEIVRWRDAGAPCASTASVGDEEQGDTEGRIQTRINDSAGDQQLELAVYRQGTSKGHPSRNSEEQRLQLERLLTSSTTRIRKRATNGPAARIEPWQETAVSRALRQHEKNGSSYVFYPAVGTDFNSCEEAHDFYNLYSWERGFGIRYGRSRTNSNSYKTKQDIICSCQGRKEPTNISSCRTGCQAMIRLLRTEDHGWYISMMKDEHNHPLSNSYAENKQWNSHNQIDAITMDFIKKLRENNVSISKVCSILRVDSSNPQAPLRKETIRNVCQR</sequence>
<accession>A0A2T8I8U6</accession>
<evidence type="ECO:0000256" key="1">
    <source>
        <dbReference type="SAM" id="MobiDB-lite"/>
    </source>
</evidence>
<feature type="domain" description="FAR1" evidence="2">
    <location>
        <begin position="139"/>
        <end position="218"/>
    </location>
</feature>
<dbReference type="PANTHER" id="PTHR47482">
    <property type="entry name" value="OS11G0632001 PROTEIN"/>
    <property type="match status" value="1"/>
</dbReference>
<dbReference type="Pfam" id="PF03101">
    <property type="entry name" value="FAR1"/>
    <property type="match status" value="1"/>
</dbReference>
<dbReference type="InterPro" id="IPR004330">
    <property type="entry name" value="FAR1_DNA_bnd_dom"/>
</dbReference>
<dbReference type="EMBL" id="CM008053">
    <property type="protein sequence ID" value="PVH34083.1"/>
    <property type="molecule type" value="Genomic_DNA"/>
</dbReference>
<feature type="region of interest" description="Disordered" evidence="1">
    <location>
        <begin position="1"/>
        <end position="35"/>
    </location>
</feature>
<dbReference type="Gramene" id="PVH34083">
    <property type="protein sequence ID" value="PVH34083"/>
    <property type="gene ID" value="PAHAL_8G139200"/>
</dbReference>
<evidence type="ECO:0000313" key="3">
    <source>
        <dbReference type="EMBL" id="PVH34083.1"/>
    </source>
</evidence>
<evidence type="ECO:0000259" key="2">
    <source>
        <dbReference type="Pfam" id="PF03101"/>
    </source>
</evidence>